<evidence type="ECO:0000313" key="2">
    <source>
        <dbReference type="EMBL" id="MBB4102995.1"/>
    </source>
</evidence>
<dbReference type="RefSeq" id="WP_183791118.1">
    <property type="nucleotide sequence ID" value="NZ_JACIDU010000005.1"/>
</dbReference>
<gene>
    <name evidence="2" type="ORF">GGQ66_001550</name>
</gene>
<evidence type="ECO:0008006" key="4">
    <source>
        <dbReference type="Google" id="ProtNLM"/>
    </source>
</evidence>
<dbReference type="Proteomes" id="UP000584824">
    <property type="component" value="Unassembled WGS sequence"/>
</dbReference>
<comment type="caution">
    <text evidence="2">The sequence shown here is derived from an EMBL/GenBank/DDBJ whole genome shotgun (WGS) entry which is preliminary data.</text>
</comment>
<name>A0A7W6K2M8_9HYPH</name>
<proteinExistence type="predicted"/>
<dbReference type="AlphaFoldDB" id="A0A7W6K2M8"/>
<reference evidence="2 3" key="1">
    <citation type="submission" date="2020-08" db="EMBL/GenBank/DDBJ databases">
        <title>Genomic Encyclopedia of Type Strains, Phase IV (KMG-IV): sequencing the most valuable type-strain genomes for metagenomic binning, comparative biology and taxonomic classification.</title>
        <authorList>
            <person name="Goeker M."/>
        </authorList>
    </citation>
    <scope>NUCLEOTIDE SEQUENCE [LARGE SCALE GENOMIC DNA]</scope>
    <source>
        <strain evidence="2 3">DSM 26385</strain>
    </source>
</reference>
<protein>
    <recommendedName>
        <fullName evidence="4">Stability/partitioning determinant</fullName>
    </recommendedName>
</protein>
<sequence length="116" mass="12834">MSRERAGLEGLDIEIPDFEPRPAPPAPARAVIEQAGKQLGFTARHAPEPKASAPQQEAPRFDARSLRRTNRTAKINIATTEETRTRFWMLAQRIGTTSGEDALAAMMDALERALEH</sequence>
<evidence type="ECO:0000256" key="1">
    <source>
        <dbReference type="SAM" id="MobiDB-lite"/>
    </source>
</evidence>
<feature type="region of interest" description="Disordered" evidence="1">
    <location>
        <begin position="41"/>
        <end position="67"/>
    </location>
</feature>
<keyword evidence="3" id="KW-1185">Reference proteome</keyword>
<evidence type="ECO:0000313" key="3">
    <source>
        <dbReference type="Proteomes" id="UP000584824"/>
    </source>
</evidence>
<accession>A0A7W6K2M8</accession>
<dbReference type="EMBL" id="JACIDU010000005">
    <property type="protein sequence ID" value="MBB4102995.1"/>
    <property type="molecule type" value="Genomic_DNA"/>
</dbReference>
<organism evidence="2 3">
    <name type="scientific">Allorhizobium borbori</name>
    <dbReference type="NCBI Taxonomy" id="485907"/>
    <lineage>
        <taxon>Bacteria</taxon>
        <taxon>Pseudomonadati</taxon>
        <taxon>Pseudomonadota</taxon>
        <taxon>Alphaproteobacteria</taxon>
        <taxon>Hyphomicrobiales</taxon>
        <taxon>Rhizobiaceae</taxon>
        <taxon>Rhizobium/Agrobacterium group</taxon>
        <taxon>Allorhizobium</taxon>
    </lineage>
</organism>
<feature type="region of interest" description="Disordered" evidence="1">
    <location>
        <begin position="1"/>
        <end position="27"/>
    </location>
</feature>